<evidence type="ECO:0000313" key="2">
    <source>
        <dbReference type="Proteomes" id="UP000507222"/>
    </source>
</evidence>
<accession>A0A6J5ULU0</accession>
<dbReference type="AlphaFoldDB" id="A0A6J5ULU0"/>
<name>A0A6J5ULU0_PRUAR</name>
<proteinExistence type="predicted"/>
<dbReference type="EMBL" id="CAEKDK010000004">
    <property type="protein sequence ID" value="CAB4277469.1"/>
    <property type="molecule type" value="Genomic_DNA"/>
</dbReference>
<organism evidence="1 2">
    <name type="scientific">Prunus armeniaca</name>
    <name type="common">Apricot</name>
    <name type="synonym">Armeniaca vulgaris</name>
    <dbReference type="NCBI Taxonomy" id="36596"/>
    <lineage>
        <taxon>Eukaryota</taxon>
        <taxon>Viridiplantae</taxon>
        <taxon>Streptophyta</taxon>
        <taxon>Embryophyta</taxon>
        <taxon>Tracheophyta</taxon>
        <taxon>Spermatophyta</taxon>
        <taxon>Magnoliopsida</taxon>
        <taxon>eudicotyledons</taxon>
        <taxon>Gunneridae</taxon>
        <taxon>Pentapetalae</taxon>
        <taxon>rosids</taxon>
        <taxon>fabids</taxon>
        <taxon>Rosales</taxon>
        <taxon>Rosaceae</taxon>
        <taxon>Amygdaloideae</taxon>
        <taxon>Amygdaleae</taxon>
        <taxon>Prunus</taxon>
    </lineage>
</organism>
<gene>
    <name evidence="1" type="ORF">CURHAP_LOCUS27228</name>
</gene>
<sequence>MQQSTPQGSQILMSYINFDPITSPTPVLNNHDAGKTEEEAYNSLICDFMADLPIVSKQMPVVLPTR</sequence>
<protein>
    <submittedName>
        <fullName evidence="1">Uncharacterized protein</fullName>
    </submittedName>
</protein>
<dbReference type="Proteomes" id="UP000507222">
    <property type="component" value="Unassembled WGS sequence"/>
</dbReference>
<evidence type="ECO:0000313" key="1">
    <source>
        <dbReference type="EMBL" id="CAB4277469.1"/>
    </source>
</evidence>
<reference evidence="1 2" key="1">
    <citation type="submission" date="2020-05" db="EMBL/GenBank/DDBJ databases">
        <authorList>
            <person name="Campoy J."/>
            <person name="Schneeberger K."/>
            <person name="Spophaly S."/>
        </authorList>
    </citation>
    <scope>NUCLEOTIDE SEQUENCE [LARGE SCALE GENOMIC DNA]</scope>
    <source>
        <strain evidence="1">PruArmRojPasFocal</strain>
    </source>
</reference>